<dbReference type="EMBL" id="VUNA01000012">
    <property type="protein sequence ID" value="MST71054.1"/>
    <property type="molecule type" value="Genomic_DNA"/>
</dbReference>
<evidence type="ECO:0000313" key="2">
    <source>
        <dbReference type="Proteomes" id="UP000469424"/>
    </source>
</evidence>
<comment type="caution">
    <text evidence="1">The sequence shown here is derived from an EMBL/GenBank/DDBJ whole genome shotgun (WGS) entry which is preliminary data.</text>
</comment>
<evidence type="ECO:0000313" key="1">
    <source>
        <dbReference type="EMBL" id="MST71054.1"/>
    </source>
</evidence>
<sequence length="78" mass="9492">MLLAILILCFVCWASNIQYIDGKWVNVKKLEERNRKPEPYNSFEYYCKIDPMHAQRYDECYRTNFLGEDLKDDEFEDL</sequence>
<reference evidence="1 2" key="1">
    <citation type="submission" date="2019-08" db="EMBL/GenBank/DDBJ databases">
        <title>In-depth cultivation of the pig gut microbiome towards novel bacterial diversity and tailored functional studies.</title>
        <authorList>
            <person name="Wylensek D."/>
            <person name="Hitch T.C.A."/>
            <person name="Clavel T."/>
        </authorList>
    </citation>
    <scope>NUCLEOTIDE SEQUENCE [LARGE SCALE GENOMIC DNA]</scope>
    <source>
        <strain evidence="1 2">WCA-MUC-591-APC-4B</strain>
    </source>
</reference>
<dbReference type="AlphaFoldDB" id="A0A6N7XJC8"/>
<gene>
    <name evidence="1" type="ORF">FYJ65_06875</name>
</gene>
<organism evidence="1 2">
    <name type="scientific">Mogibacterium kristiansenii</name>
    <dbReference type="NCBI Taxonomy" id="2606708"/>
    <lineage>
        <taxon>Bacteria</taxon>
        <taxon>Bacillati</taxon>
        <taxon>Bacillota</taxon>
        <taxon>Clostridia</taxon>
        <taxon>Peptostreptococcales</taxon>
        <taxon>Anaerovoracaceae</taxon>
        <taxon>Mogibacterium</taxon>
    </lineage>
</organism>
<name>A0A6N7XJC8_9FIRM</name>
<keyword evidence="2" id="KW-1185">Reference proteome</keyword>
<accession>A0A6N7XJC8</accession>
<dbReference type="RefSeq" id="WP_154554616.1">
    <property type="nucleotide sequence ID" value="NZ_JBJESO010000030.1"/>
</dbReference>
<protein>
    <submittedName>
        <fullName evidence="1">Uncharacterized protein</fullName>
    </submittedName>
</protein>
<proteinExistence type="predicted"/>
<dbReference type="Proteomes" id="UP000469424">
    <property type="component" value="Unassembled WGS sequence"/>
</dbReference>